<sequence>MKKFTEEEVGKLTKLFLKKFLDIPKILNTLDSDMAEEFKKRNGAAYYDKMTRGLIEHNHSHDDGDLCEEMHSTIFIDEKDQNAVEKLIAEEIYPPRFKLGLKSLLEEIHYSYKMILSRLQAKVEAGEGPESVIPMLPGMEKPKEITFSEEECKQIMKKISYESVNRYFKNKIKAKIMEKEKTYAHQPMLLAFPNGAPKEAELDQIESTNIEKFMSKGFCVQKQFINFSKTELCFKELVQLQREGRFQDIRTLQNMMEKTRTDQTLKFNYHHLGEEEEVKELKPTCEKLSWLPFECNKYCPDLSLQVNESIDIHYFSEKESFYKRHKNSDKKYDTGIKVTAILVVREFDILDTEDKSRIKLENDQGEIEELELGKGDLLLLKSREIYIEFSKHYEKTFYVCTNISGPLKPHE</sequence>
<keyword evidence="2" id="KW-1185">Reference proteome</keyword>
<evidence type="ECO:0000313" key="1">
    <source>
        <dbReference type="EMBL" id="CAI2371506.1"/>
    </source>
</evidence>
<evidence type="ECO:0000313" key="2">
    <source>
        <dbReference type="Proteomes" id="UP001295684"/>
    </source>
</evidence>
<comment type="caution">
    <text evidence="1">The sequence shown here is derived from an EMBL/GenBank/DDBJ whole genome shotgun (WGS) entry which is preliminary data.</text>
</comment>
<dbReference type="EMBL" id="CAMPGE010012746">
    <property type="protein sequence ID" value="CAI2371506.1"/>
    <property type="molecule type" value="Genomic_DNA"/>
</dbReference>
<proteinExistence type="predicted"/>
<protein>
    <submittedName>
        <fullName evidence="1">Uncharacterized protein</fullName>
    </submittedName>
</protein>
<dbReference type="AlphaFoldDB" id="A0AAD1UP48"/>
<organism evidence="1 2">
    <name type="scientific">Euplotes crassus</name>
    <dbReference type="NCBI Taxonomy" id="5936"/>
    <lineage>
        <taxon>Eukaryota</taxon>
        <taxon>Sar</taxon>
        <taxon>Alveolata</taxon>
        <taxon>Ciliophora</taxon>
        <taxon>Intramacronucleata</taxon>
        <taxon>Spirotrichea</taxon>
        <taxon>Hypotrichia</taxon>
        <taxon>Euplotida</taxon>
        <taxon>Euplotidae</taxon>
        <taxon>Moneuplotes</taxon>
    </lineage>
</organism>
<dbReference type="Proteomes" id="UP001295684">
    <property type="component" value="Unassembled WGS sequence"/>
</dbReference>
<dbReference type="Gene3D" id="2.60.120.620">
    <property type="entry name" value="q2cbj1_9rhob like domain"/>
    <property type="match status" value="1"/>
</dbReference>
<reference evidence="1" key="1">
    <citation type="submission" date="2023-07" db="EMBL/GenBank/DDBJ databases">
        <authorList>
            <consortium name="AG Swart"/>
            <person name="Singh M."/>
            <person name="Singh A."/>
            <person name="Seah K."/>
            <person name="Emmerich C."/>
        </authorList>
    </citation>
    <scope>NUCLEOTIDE SEQUENCE</scope>
    <source>
        <strain evidence="1">DP1</strain>
    </source>
</reference>
<name>A0AAD1UP48_EUPCR</name>
<accession>A0AAD1UP48</accession>
<gene>
    <name evidence="1" type="ORF">ECRASSUSDP1_LOCUS12829</name>
</gene>